<dbReference type="InterPro" id="IPR017500">
    <property type="entry name" value="Phage_infect_YhgE_N"/>
</dbReference>
<comment type="caution">
    <text evidence="8">The sequence shown here is derived from an EMBL/GenBank/DDBJ whole genome shotgun (WGS) entry which is preliminary data.</text>
</comment>
<dbReference type="InterPro" id="IPR051328">
    <property type="entry name" value="T7SS_ABC-Transporter"/>
</dbReference>
<evidence type="ECO:0000259" key="7">
    <source>
        <dbReference type="Pfam" id="PF12698"/>
    </source>
</evidence>
<dbReference type="Gene3D" id="3.40.1710.10">
    <property type="entry name" value="abc type-2 transporter like domain"/>
    <property type="match status" value="1"/>
</dbReference>
<comment type="subcellular location">
    <subcellularLocation>
        <location evidence="1">Membrane</location>
        <topology evidence="1">Multi-pass membrane protein</topology>
    </subcellularLocation>
</comment>
<sequence length="847" mass="96490">MRKSNQILKRDINRLRRNMAAILVILGICLLPSLYAWFNIGANKNPYGNLQGVKIAVTNLDRPTTFDGREIFVGDEIIKNLKQNDQMGWSFVDENEAVEGLKRGDFYAAIIIPEDFSQSFVSIVKGEGIRFPELDYYVNEKLNAIAPKITSSGLDALETQINSNFVAMTSEVLAQELKKSSGELVEIEEEKRKDALDSLMNVESNLLSYHESLKTMDDKLVRMEGLTKDVRRQVGSMKGIVKKGQLTLADSKALLDETRRESEKIIRAYDDLMNDMERMNVLAGNYSGKKYQSLDKDLSLAVRESDAALNGFQRVNTLSGEILREFECIDPVPEEMKPLNLSGQWRNIHDRNEKILSTLESQNKTVEDSLNALERSYNQMSDILDESSKNHRKTRDEFRTAVPPMLMQNMDLLNQVHGRFSSTLSTMPLLLDEFDKVLGEMESLIDDSRKTIDTSLTSLDRAENTVETLRVDLSQLARGPLYKKIKEIPAMDSEKFSAFMGEPVHMEEHANYKSDNYGSAMTPFFTNLALWVGGMILISILKIDVDRDEEIPEFTFAEGYMGRFKLFALLGLVQAFIVSVGDLVILKVQCENPALFVATALLSSLAYVSIIFSLTGTFRNIGKAIAVIVLILQIPGASGTYPIEMMAPFFQSIYPFLPFHYGIDGLRETMMGIYWPHFVKDWLILISYIPLSFLLGLCGPKVLSNLSRTFDGRLAESELIHADFPHDEETADGNLMVTLLRGDEATLSKIRFKQDHFFETYKKRKFYAFMALFVIPSICLVLLFNMETKIRYLVTWVVSIIAFATYLIWLELRYDRYENEKKLMGLSEEELLKHIRRNDHENDLESH</sequence>
<name>A0A6V6XYQ9_9FIRM</name>
<dbReference type="InterPro" id="IPR017501">
    <property type="entry name" value="Phage_infect_YhgE_C"/>
</dbReference>
<dbReference type="Pfam" id="PF12698">
    <property type="entry name" value="ABC2_membrane_3"/>
    <property type="match status" value="2"/>
</dbReference>
<dbReference type="RefSeq" id="WP_180498192.1">
    <property type="nucleotide sequence ID" value="NZ_CAIJCS010000008.1"/>
</dbReference>
<feature type="transmembrane region" description="Helical" evidence="6">
    <location>
        <begin position="594"/>
        <end position="612"/>
    </location>
</feature>
<feature type="transmembrane region" description="Helical" evidence="6">
    <location>
        <begin position="624"/>
        <end position="643"/>
    </location>
</feature>
<feature type="transmembrane region" description="Helical" evidence="6">
    <location>
        <begin position="766"/>
        <end position="784"/>
    </location>
</feature>
<dbReference type="PANTHER" id="PTHR43077">
    <property type="entry name" value="TRANSPORT PERMEASE YVFS-RELATED"/>
    <property type="match status" value="1"/>
</dbReference>
<evidence type="ECO:0000256" key="6">
    <source>
        <dbReference type="SAM" id="Phobius"/>
    </source>
</evidence>
<dbReference type="GO" id="GO:0140359">
    <property type="term" value="F:ABC-type transporter activity"/>
    <property type="evidence" value="ECO:0007669"/>
    <property type="project" value="InterPro"/>
</dbReference>
<dbReference type="PANTHER" id="PTHR43077:SF10">
    <property type="entry name" value="TRANSPORT PERMEASE PROTEIN"/>
    <property type="match status" value="1"/>
</dbReference>
<evidence type="ECO:0000313" key="8">
    <source>
        <dbReference type="EMBL" id="CAC9922759.1"/>
    </source>
</evidence>
<keyword evidence="2 6" id="KW-0812">Transmembrane</keyword>
<feature type="coiled-coil region" evidence="5">
    <location>
        <begin position="356"/>
        <end position="390"/>
    </location>
</feature>
<dbReference type="AlphaFoldDB" id="A0A6V6XYQ9"/>
<feature type="transmembrane region" description="Helical" evidence="6">
    <location>
        <begin position="566"/>
        <end position="588"/>
    </location>
</feature>
<evidence type="ECO:0000256" key="2">
    <source>
        <dbReference type="ARBA" id="ARBA00022692"/>
    </source>
</evidence>
<proteinExistence type="predicted"/>
<keyword evidence="9" id="KW-1185">Reference proteome</keyword>
<gene>
    <name evidence="8" type="ORF">PEPNEM18_00111</name>
</gene>
<evidence type="ECO:0000256" key="1">
    <source>
        <dbReference type="ARBA" id="ARBA00004141"/>
    </source>
</evidence>
<feature type="domain" description="ABC-2 type transporter transmembrane" evidence="7">
    <location>
        <begin position="492"/>
        <end position="697"/>
    </location>
</feature>
<reference evidence="8 9" key="1">
    <citation type="submission" date="2020-06" db="EMBL/GenBank/DDBJ databases">
        <authorList>
            <person name="Criscuolo A."/>
        </authorList>
    </citation>
    <scope>NUCLEOTIDE SEQUENCE [LARGE SCALE GENOMIC DNA]</scope>
    <source>
        <strain evidence="8">1804121828</strain>
    </source>
</reference>
<dbReference type="EMBL" id="CAIJCS010000008">
    <property type="protein sequence ID" value="CAC9922759.1"/>
    <property type="molecule type" value="Genomic_DNA"/>
</dbReference>
<feature type="coiled-coil region" evidence="5">
    <location>
        <begin position="170"/>
        <end position="205"/>
    </location>
</feature>
<dbReference type="NCBIfam" id="TIGR03062">
    <property type="entry name" value="pip_yhgE_Cterm"/>
    <property type="match status" value="1"/>
</dbReference>
<evidence type="ECO:0000313" key="9">
    <source>
        <dbReference type="Proteomes" id="UP000586454"/>
    </source>
</evidence>
<keyword evidence="3 6" id="KW-1133">Transmembrane helix</keyword>
<dbReference type="Proteomes" id="UP000586454">
    <property type="component" value="Unassembled WGS sequence"/>
</dbReference>
<dbReference type="GO" id="GO:0016020">
    <property type="term" value="C:membrane"/>
    <property type="evidence" value="ECO:0007669"/>
    <property type="project" value="UniProtKB-SubCell"/>
</dbReference>
<keyword evidence="4 6" id="KW-0472">Membrane</keyword>
<evidence type="ECO:0000256" key="5">
    <source>
        <dbReference type="SAM" id="Coils"/>
    </source>
</evidence>
<evidence type="ECO:0000256" key="4">
    <source>
        <dbReference type="ARBA" id="ARBA00023136"/>
    </source>
</evidence>
<keyword evidence="5" id="KW-0175">Coiled coil</keyword>
<organism evidence="8 9">
    <name type="scientific">Aedoeadaptatus nemausensis</name>
    <dbReference type="NCBI Taxonomy" id="2582829"/>
    <lineage>
        <taxon>Bacteria</taxon>
        <taxon>Bacillati</taxon>
        <taxon>Bacillota</taxon>
        <taxon>Tissierellia</taxon>
        <taxon>Tissierellales</taxon>
        <taxon>Peptoniphilaceae</taxon>
        <taxon>Aedoeadaptatus</taxon>
    </lineage>
</organism>
<protein>
    <submittedName>
        <fullName evidence="8">YhgE/Pip domain protein</fullName>
    </submittedName>
</protein>
<feature type="domain" description="ABC-2 type transporter transmembrane" evidence="7">
    <location>
        <begin position="25"/>
        <end position="173"/>
    </location>
</feature>
<dbReference type="NCBIfam" id="TIGR03061">
    <property type="entry name" value="pip_yhgE_Nterm"/>
    <property type="match status" value="1"/>
</dbReference>
<evidence type="ECO:0000256" key="3">
    <source>
        <dbReference type="ARBA" id="ARBA00022989"/>
    </source>
</evidence>
<accession>A0A6V6XYQ9</accession>
<feature type="transmembrane region" description="Helical" evidence="6">
    <location>
        <begin position="790"/>
        <end position="812"/>
    </location>
</feature>
<dbReference type="InterPro" id="IPR013525">
    <property type="entry name" value="ABC2_TM"/>
</dbReference>
<feature type="transmembrane region" description="Helical" evidence="6">
    <location>
        <begin position="524"/>
        <end position="545"/>
    </location>
</feature>
<feature type="transmembrane region" description="Helical" evidence="6">
    <location>
        <begin position="682"/>
        <end position="703"/>
    </location>
</feature>